<evidence type="ECO:0000259" key="6">
    <source>
        <dbReference type="PROSITE" id="PS50991"/>
    </source>
</evidence>
<comment type="similarity">
    <text evidence="5">Belongs to the alpha-IPM synthase/homocitrate synthase family.</text>
</comment>
<comment type="caution">
    <text evidence="7">The sequence shown here is derived from an EMBL/GenBank/DDBJ whole genome shotgun (WGS) entry which is preliminary data.</text>
</comment>
<dbReference type="NCBIfam" id="NF004283">
    <property type="entry name" value="PRK05692.1"/>
    <property type="match status" value="1"/>
</dbReference>
<accession>A0A2V3UIS7</accession>
<name>A0A2V3UIS7_9HYPH</name>
<dbReference type="RefSeq" id="WP_110372776.1">
    <property type="nucleotide sequence ID" value="NZ_JAHBRY010000001.1"/>
</dbReference>
<keyword evidence="3" id="KW-0479">Metal-binding</keyword>
<dbReference type="OrthoDB" id="9784013at2"/>
<evidence type="ECO:0000313" key="8">
    <source>
        <dbReference type="Proteomes" id="UP000248021"/>
    </source>
</evidence>
<comment type="similarity">
    <text evidence="1">Belongs to the HMG-CoA lyase family.</text>
</comment>
<evidence type="ECO:0000256" key="3">
    <source>
        <dbReference type="ARBA" id="ARBA00022723"/>
    </source>
</evidence>
<dbReference type="PANTHER" id="PTHR42738">
    <property type="entry name" value="HYDROXYMETHYLGLUTARYL-COA LYASE"/>
    <property type="match status" value="1"/>
</dbReference>
<evidence type="ECO:0000256" key="4">
    <source>
        <dbReference type="ARBA" id="ARBA00023239"/>
    </source>
</evidence>
<keyword evidence="4 7" id="KW-0456">Lyase</keyword>
<evidence type="ECO:0000256" key="5">
    <source>
        <dbReference type="RuleBase" id="RU003523"/>
    </source>
</evidence>
<protein>
    <submittedName>
        <fullName evidence="7">Hydroxymethylglutaryl-CoA lyase</fullName>
    </submittedName>
</protein>
<evidence type="ECO:0000256" key="1">
    <source>
        <dbReference type="ARBA" id="ARBA00009405"/>
    </source>
</evidence>
<dbReference type="InterPro" id="IPR000891">
    <property type="entry name" value="PYR_CT"/>
</dbReference>
<dbReference type="GO" id="GO:0006552">
    <property type="term" value="P:L-leucine catabolic process"/>
    <property type="evidence" value="ECO:0007669"/>
    <property type="project" value="TreeGrafter"/>
</dbReference>
<dbReference type="InterPro" id="IPR002034">
    <property type="entry name" value="AIPM/Hcit_synth_CS"/>
</dbReference>
<dbReference type="PROSITE" id="PS50991">
    <property type="entry name" value="PYR_CT"/>
    <property type="match status" value="1"/>
</dbReference>
<dbReference type="InterPro" id="IPR013785">
    <property type="entry name" value="Aldolase_TIM"/>
</dbReference>
<feature type="domain" description="Pyruvate carboxyltransferase" evidence="6">
    <location>
        <begin position="5"/>
        <end position="275"/>
    </location>
</feature>
<dbReference type="GO" id="GO:0046872">
    <property type="term" value="F:metal ion binding"/>
    <property type="evidence" value="ECO:0007669"/>
    <property type="project" value="UniProtKB-KW"/>
</dbReference>
<dbReference type="Proteomes" id="UP000248021">
    <property type="component" value="Unassembled WGS sequence"/>
</dbReference>
<dbReference type="EMBL" id="QJJK01000001">
    <property type="protein sequence ID" value="PXW64737.1"/>
    <property type="molecule type" value="Genomic_DNA"/>
</dbReference>
<dbReference type="SUPFAM" id="SSF51569">
    <property type="entry name" value="Aldolase"/>
    <property type="match status" value="1"/>
</dbReference>
<organism evidence="7 8">
    <name type="scientific">Chelatococcus asaccharovorans</name>
    <dbReference type="NCBI Taxonomy" id="28210"/>
    <lineage>
        <taxon>Bacteria</taxon>
        <taxon>Pseudomonadati</taxon>
        <taxon>Pseudomonadota</taxon>
        <taxon>Alphaproteobacteria</taxon>
        <taxon>Hyphomicrobiales</taxon>
        <taxon>Chelatococcaceae</taxon>
        <taxon>Chelatococcus</taxon>
    </lineage>
</organism>
<proteinExistence type="inferred from homology"/>
<dbReference type="CDD" id="cd07938">
    <property type="entry name" value="DRE_TIM_HMGL"/>
    <property type="match status" value="1"/>
</dbReference>
<sequence>MRERVHVREVGLRDGIQMVKTMLSTARKLGWCEATAAAGIRDIEVTSFVPAKVVPQFSDAEEVARGALALGGFTASALVPNLKGAERAFAIGLPLVNYVLSASEAHNLANVRRTTDESIADFARIVAARDAHPGPRIALGAGIATAFGCTISGAVAEARVVAIAEHLAAAGADEIIVADTVGYADPRQVGRLLGKVVAAVGRLPVACHFHDTRGLGLANVVAALDAGVRRFDASLAGLGGCPFAPGATGNINTEDTVYMLEQLGFDTGADVEALVALRREVESWLPGERFSGAIARAGLPKTYRARLDAAA</sequence>
<dbReference type="PANTHER" id="PTHR42738:SF7">
    <property type="entry name" value="HYDROXYMETHYLGLUTARYL-COA LYASE"/>
    <property type="match status" value="1"/>
</dbReference>
<reference evidence="7 8" key="1">
    <citation type="submission" date="2018-05" db="EMBL/GenBank/DDBJ databases">
        <title>Genomic Encyclopedia of Type Strains, Phase IV (KMG-IV): sequencing the most valuable type-strain genomes for metagenomic binning, comparative biology and taxonomic classification.</title>
        <authorList>
            <person name="Goeker M."/>
        </authorList>
    </citation>
    <scope>NUCLEOTIDE SEQUENCE [LARGE SCALE GENOMIC DNA]</scope>
    <source>
        <strain evidence="7 8">DSM 6462</strain>
    </source>
</reference>
<dbReference type="GO" id="GO:0046912">
    <property type="term" value="F:acyltransferase activity, acyl groups converted into alkyl on transfer"/>
    <property type="evidence" value="ECO:0007669"/>
    <property type="project" value="InterPro"/>
</dbReference>
<dbReference type="InterPro" id="IPR043594">
    <property type="entry name" value="HMGL"/>
</dbReference>
<dbReference type="GO" id="GO:0046951">
    <property type="term" value="P:ketone body biosynthetic process"/>
    <property type="evidence" value="ECO:0007669"/>
    <property type="project" value="TreeGrafter"/>
</dbReference>
<dbReference type="Pfam" id="PF00682">
    <property type="entry name" value="HMGL-like"/>
    <property type="match status" value="1"/>
</dbReference>
<dbReference type="PROSITE" id="PS00815">
    <property type="entry name" value="AIPM_HOMOCIT_SYNTH_1"/>
    <property type="match status" value="1"/>
</dbReference>
<keyword evidence="2 5" id="KW-0808">Transferase</keyword>
<keyword evidence="8" id="KW-1185">Reference proteome</keyword>
<gene>
    <name evidence="7" type="ORF">C7450_101496</name>
</gene>
<dbReference type="GO" id="GO:0004419">
    <property type="term" value="F:hydroxymethylglutaryl-CoA lyase activity"/>
    <property type="evidence" value="ECO:0007669"/>
    <property type="project" value="TreeGrafter"/>
</dbReference>
<dbReference type="Gene3D" id="3.20.20.70">
    <property type="entry name" value="Aldolase class I"/>
    <property type="match status" value="1"/>
</dbReference>
<evidence type="ECO:0000313" key="7">
    <source>
        <dbReference type="EMBL" id="PXW64737.1"/>
    </source>
</evidence>
<evidence type="ECO:0000256" key="2">
    <source>
        <dbReference type="ARBA" id="ARBA00022679"/>
    </source>
</evidence>
<dbReference type="AlphaFoldDB" id="A0A2V3UIS7"/>